<dbReference type="OrthoDB" id="292560at2"/>
<feature type="transmembrane region" description="Helical" evidence="1">
    <location>
        <begin position="231"/>
        <end position="258"/>
    </location>
</feature>
<feature type="transmembrane region" description="Helical" evidence="1">
    <location>
        <begin position="12"/>
        <end position="37"/>
    </location>
</feature>
<dbReference type="Proteomes" id="UP000011991">
    <property type="component" value="Unassembled WGS sequence"/>
</dbReference>
<proteinExistence type="predicted"/>
<keyword evidence="1" id="KW-1133">Transmembrane helix</keyword>
<evidence type="ECO:0000313" key="2">
    <source>
        <dbReference type="EMBL" id="EMI17772.1"/>
    </source>
</evidence>
<keyword evidence="3" id="KW-1185">Reference proteome</keyword>
<reference evidence="2 3" key="1">
    <citation type="journal article" date="2013" name="Mar. Genomics">
        <title>Expression of sulfatases in Rhodopirellula baltica and the diversity of sulfatases in the genus Rhodopirellula.</title>
        <authorList>
            <person name="Wegner C.E."/>
            <person name="Richter-Heitmann T."/>
            <person name="Klindworth A."/>
            <person name="Klockow C."/>
            <person name="Richter M."/>
            <person name="Achstetter T."/>
            <person name="Glockner F.O."/>
            <person name="Harder J."/>
        </authorList>
    </citation>
    <scope>NUCLEOTIDE SEQUENCE [LARGE SCALE GENOMIC DNA]</scope>
    <source>
        <strain evidence="2 3">SM1</strain>
    </source>
</reference>
<dbReference type="EMBL" id="ANOG01000748">
    <property type="protein sequence ID" value="EMI17772.1"/>
    <property type="molecule type" value="Genomic_DNA"/>
</dbReference>
<gene>
    <name evidence="2" type="ORF">RMSM_05298</name>
</gene>
<comment type="caution">
    <text evidence="2">The sequence shown here is derived from an EMBL/GenBank/DDBJ whole genome shotgun (WGS) entry which is preliminary data.</text>
</comment>
<keyword evidence="1" id="KW-0812">Transmembrane</keyword>
<evidence type="ECO:0000313" key="3">
    <source>
        <dbReference type="Proteomes" id="UP000011991"/>
    </source>
</evidence>
<name>M5RQW4_9BACT</name>
<accession>M5RQW4</accession>
<dbReference type="RefSeq" id="WP_008702804.1">
    <property type="nucleotide sequence ID" value="NZ_ANOG01000748.1"/>
</dbReference>
<dbReference type="AlphaFoldDB" id="M5RQW4"/>
<dbReference type="PATRIC" id="fig|1265738.3.peg.5319"/>
<keyword evidence="1" id="KW-0472">Membrane</keyword>
<protein>
    <submittedName>
        <fullName evidence="2">Membrane protein</fullName>
    </submittedName>
</protein>
<sequence>MNDAKKAKMRHWAIMVGTAVLQAFAVASAFYFAIYWVTAVAGCVFAFCIDQQNRSIIQFRRSLCFVVLAAMWLGQPSTAHAQTPPDDSQKYHVVTVINDPPTAADVALLRAFQTQPHLAAIAQKCKRFQFKATDPLYRSRYAQSLPPHALPVVALVRHDGGVIYKASGANIPEANTLARQLIGIAMTDRAAHAPRLGWRPDGARLPNVIPDTVVVRPEVNVPPNAIYNTGFVAVGVILFLALGVLFVVGLIAGIFLLFRGD</sequence>
<organism evidence="2 3">
    <name type="scientific">Rhodopirellula maiorica SM1</name>
    <dbReference type="NCBI Taxonomy" id="1265738"/>
    <lineage>
        <taxon>Bacteria</taxon>
        <taxon>Pseudomonadati</taxon>
        <taxon>Planctomycetota</taxon>
        <taxon>Planctomycetia</taxon>
        <taxon>Pirellulales</taxon>
        <taxon>Pirellulaceae</taxon>
        <taxon>Novipirellula</taxon>
    </lineage>
</organism>
<evidence type="ECO:0000256" key="1">
    <source>
        <dbReference type="SAM" id="Phobius"/>
    </source>
</evidence>